<feature type="transmembrane region" description="Helical" evidence="2">
    <location>
        <begin position="98"/>
        <end position="122"/>
    </location>
</feature>
<protein>
    <submittedName>
        <fullName evidence="5">DUF4129 domain-containing protein</fullName>
    </submittedName>
</protein>
<gene>
    <name evidence="5" type="ORF">AsAng_0054120</name>
</gene>
<feature type="chain" id="PRO_5037540514" evidence="3">
    <location>
        <begin position="25"/>
        <end position="243"/>
    </location>
</feature>
<dbReference type="Proteomes" id="UP001060919">
    <property type="component" value="Chromosome"/>
</dbReference>
<keyword evidence="2" id="KW-0812">Transmembrane</keyword>
<keyword evidence="3" id="KW-0732">Signal</keyword>
<evidence type="ECO:0000256" key="1">
    <source>
        <dbReference type="SAM" id="MobiDB-lite"/>
    </source>
</evidence>
<proteinExistence type="predicted"/>
<dbReference type="RefSeq" id="WP_264789849.1">
    <property type="nucleotide sequence ID" value="NZ_AP026867.1"/>
</dbReference>
<accession>A0A916DVQ4</accession>
<keyword evidence="2" id="KW-1133">Transmembrane helix</keyword>
<evidence type="ECO:0000313" key="6">
    <source>
        <dbReference type="Proteomes" id="UP001060919"/>
    </source>
</evidence>
<evidence type="ECO:0000313" key="5">
    <source>
        <dbReference type="EMBL" id="BDS14631.1"/>
    </source>
</evidence>
<keyword evidence="2" id="KW-0472">Membrane</keyword>
<evidence type="ECO:0000259" key="4">
    <source>
        <dbReference type="Pfam" id="PF13559"/>
    </source>
</evidence>
<evidence type="ECO:0000256" key="2">
    <source>
        <dbReference type="SAM" id="Phobius"/>
    </source>
</evidence>
<keyword evidence="6" id="KW-1185">Reference proteome</keyword>
<feature type="region of interest" description="Disordered" evidence="1">
    <location>
        <begin position="42"/>
        <end position="79"/>
    </location>
</feature>
<feature type="domain" description="Protein-glutamine gamma-glutamyltransferase-like C-terminal" evidence="4">
    <location>
        <begin position="167"/>
        <end position="233"/>
    </location>
</feature>
<reference evidence="5" key="1">
    <citation type="submission" date="2022-09" db="EMBL/GenBank/DDBJ databases">
        <title>Aureispira anguillicida sp. nov., isolated from Leptocephalus of Japanese eel Anguilla japonica.</title>
        <authorList>
            <person name="Yuasa K."/>
            <person name="Mekata T."/>
            <person name="Ikunari K."/>
        </authorList>
    </citation>
    <scope>NUCLEOTIDE SEQUENCE</scope>
    <source>
        <strain evidence="5">EL160426</strain>
    </source>
</reference>
<dbReference type="InterPro" id="IPR025403">
    <property type="entry name" value="TgpA-like_C"/>
</dbReference>
<dbReference type="Pfam" id="PF13559">
    <property type="entry name" value="DUF4129"/>
    <property type="match status" value="1"/>
</dbReference>
<dbReference type="AlphaFoldDB" id="A0A916DVQ4"/>
<feature type="signal peptide" evidence="3">
    <location>
        <begin position="1"/>
        <end position="24"/>
    </location>
</feature>
<name>A0A916DVQ4_9BACT</name>
<dbReference type="EMBL" id="AP026867">
    <property type="protein sequence ID" value="BDS14631.1"/>
    <property type="molecule type" value="Genomic_DNA"/>
</dbReference>
<organism evidence="5 6">
    <name type="scientific">Aureispira anguillae</name>
    <dbReference type="NCBI Taxonomy" id="2864201"/>
    <lineage>
        <taxon>Bacteria</taxon>
        <taxon>Pseudomonadati</taxon>
        <taxon>Bacteroidota</taxon>
        <taxon>Saprospiria</taxon>
        <taxon>Saprospirales</taxon>
        <taxon>Saprospiraceae</taxon>
        <taxon>Aureispira</taxon>
    </lineage>
</organism>
<evidence type="ECO:0000256" key="3">
    <source>
        <dbReference type="SAM" id="SignalP"/>
    </source>
</evidence>
<dbReference type="KEGG" id="aup:AsAng_0054120"/>
<sequence length="243" mass="28112">MKKYLLYIGLIMFLLIGQNPLSYANNATDAYQKEPLKTTSFDKKEWKSSGSGMEYSKKPKAKKRKKRRANASTGTGTISPPREFPVSNYTFQDFAQTLLVFLAVVILAFVIFKVVAGDAVLVNKQVQRRKPITLEEIETNLEEADVEGFLKQALADQDYRLAIRLYYLAIIKELSAKGIIEWKKDKTNGHYMRELRKKKHPKLEDFKQVTRIFEYVWYSNMVFDGGQFEEVRTNFKNLLAAIK</sequence>
<feature type="compositionally biased region" description="Basic residues" evidence="1">
    <location>
        <begin position="58"/>
        <end position="69"/>
    </location>
</feature>